<dbReference type="Gene3D" id="2.60.40.10">
    <property type="entry name" value="Immunoglobulins"/>
    <property type="match status" value="1"/>
</dbReference>
<dbReference type="InterPro" id="IPR002772">
    <property type="entry name" value="Glyco_hydro_3_C"/>
</dbReference>
<dbReference type="Gene3D" id="3.20.20.300">
    <property type="entry name" value="Glycoside hydrolase, family 3, N-terminal domain"/>
    <property type="match status" value="1"/>
</dbReference>
<dbReference type="InterPro" id="IPR026891">
    <property type="entry name" value="Fn3-like"/>
</dbReference>
<dbReference type="Pfam" id="PF00933">
    <property type="entry name" value="Glyco_hydro_3"/>
    <property type="match status" value="1"/>
</dbReference>
<dbReference type="SUPFAM" id="SSF52279">
    <property type="entry name" value="Beta-D-glucan exohydrolase, C-terminal domain"/>
    <property type="match status" value="1"/>
</dbReference>
<feature type="domain" description="Fibronectin type III-like" evidence="3">
    <location>
        <begin position="350"/>
        <end position="425"/>
    </location>
</feature>
<dbReference type="Pfam" id="PF14310">
    <property type="entry name" value="Fn3-like"/>
    <property type="match status" value="1"/>
</dbReference>
<proteinExistence type="inferred from homology"/>
<dbReference type="InterPro" id="IPR013783">
    <property type="entry name" value="Ig-like_fold"/>
</dbReference>
<dbReference type="PANTHER" id="PTHR42715:SF10">
    <property type="entry name" value="BETA-GLUCOSIDASE"/>
    <property type="match status" value="1"/>
</dbReference>
<dbReference type="SMART" id="SM01217">
    <property type="entry name" value="Fn3_like"/>
    <property type="match status" value="1"/>
</dbReference>
<dbReference type="InterPro" id="IPR017853">
    <property type="entry name" value="GH"/>
</dbReference>
<name>W0FSQ8_9BACT</name>
<protein>
    <submittedName>
        <fullName evidence="4">Beta-glucosidase Bgl3C</fullName>
    </submittedName>
</protein>
<reference evidence="4" key="1">
    <citation type="journal article" date="2013" name="PLoS ONE">
        <title>Metagenomic insights into the carbohydrate-active enzymes carried by the microorganisms adhering to solid digesta in the rumen of cows.</title>
        <authorList>
            <person name="Wang L."/>
            <person name="Hatem A."/>
            <person name="Catalyurek U.V."/>
            <person name="Morrison M."/>
            <person name="Yu Z."/>
        </authorList>
    </citation>
    <scope>NUCLEOTIDE SEQUENCE</scope>
</reference>
<sequence>MERWIRARHLPGIPLGRDGRRVTAGDEHIALSRKAAREGMVLLKNEGNILPLQPGCKVALFGKGTIDYVKGGGGSGDVTVPYVRNLYDGFAEIIGEESVFPGTVQFYQDYVTARYAENWAPGMVAEPPVPEDLLREARAFTDTAVISISRFSGEDWDRKSPRAVIKRKDPVTGDTVSMSDVLFEKGDFYLSEAEQRMVNAVSEAFPKTIVILNTGGMMETACFRNNPRIQGLLLAFQGGMEGGCAAAELLTGAFTPCGKLPDTWAADLDDYPGCADFYESDTYVNYTEDIFVGYRYFETIPGAADKVVYPFGFGLSYTSFILSEEKLTVTDDEAEAAVLVTNTGSRPGREVVQVYYSAPQGRLSKPSRVLAGYRKTRLLQPGESEQVTVRFPLSRMASYDDLGKVARSAWVLEAGEYRFFIGTSVRGAKQAAETWTLAENRIAEQLTARMVPTCLEKRLLADGTFEALPTAPCHDFTASVLPPMTNDENNALPEQRGIPRLPDFGKHTGIKLQEVADGKITLRDFITALPVEELASLLGGQPNVGLANTFGYGNNPVRGIPNIMTADGPAGIRFVEGLGVTTTAFPCATLLAASWDPELLYDVGTAAALEAKENNIMVWLAPGVNIHRNPLCGRNFEYYSEDPLLAGKQAAALIRGVQSKGIAATPKHFALNNKETNRRNSDSRASERAIREIYLKQFEILVKEARPWSIMTSYNIINGHRASENKDLLTGILRDEWGFDGMVTTDWWTLGEHYKEVAAGNDMKMAAGFPDRLLAALEKGVLTRGEMEKAAENILRLILRIE</sequence>
<accession>W0FSQ8</accession>
<dbReference type="PRINTS" id="PR00133">
    <property type="entry name" value="GLHYDRLASE3"/>
</dbReference>
<dbReference type="GO" id="GO:0004553">
    <property type="term" value="F:hydrolase activity, hydrolyzing O-glycosyl compounds"/>
    <property type="evidence" value="ECO:0007669"/>
    <property type="project" value="InterPro"/>
</dbReference>
<dbReference type="PANTHER" id="PTHR42715">
    <property type="entry name" value="BETA-GLUCOSIDASE"/>
    <property type="match status" value="1"/>
</dbReference>
<dbReference type="Pfam" id="PF01915">
    <property type="entry name" value="Glyco_hydro_3_C"/>
    <property type="match status" value="1"/>
</dbReference>
<dbReference type="Gene3D" id="3.40.50.1700">
    <property type="entry name" value="Glycoside hydrolase family 3 C-terminal domain"/>
    <property type="match status" value="1"/>
</dbReference>
<keyword evidence="2" id="KW-0378">Hydrolase</keyword>
<evidence type="ECO:0000256" key="1">
    <source>
        <dbReference type="ARBA" id="ARBA00005336"/>
    </source>
</evidence>
<dbReference type="InterPro" id="IPR036881">
    <property type="entry name" value="Glyco_hydro_3_C_sf"/>
</dbReference>
<dbReference type="SUPFAM" id="SSF51445">
    <property type="entry name" value="(Trans)glycosidases"/>
    <property type="match status" value="1"/>
</dbReference>
<dbReference type="EMBL" id="KC246868">
    <property type="protein sequence ID" value="AHF26140.1"/>
    <property type="molecule type" value="Genomic_DNA"/>
</dbReference>
<dbReference type="GO" id="GO:0005975">
    <property type="term" value="P:carbohydrate metabolic process"/>
    <property type="evidence" value="ECO:0007669"/>
    <property type="project" value="InterPro"/>
</dbReference>
<comment type="similarity">
    <text evidence="1">Belongs to the glycosyl hydrolase 3 family.</text>
</comment>
<organism evidence="4">
    <name type="scientific">uncultured bacterium Contigcl_1771</name>
    <dbReference type="NCBI Taxonomy" id="1393660"/>
    <lineage>
        <taxon>Bacteria</taxon>
        <taxon>environmental samples</taxon>
    </lineage>
</organism>
<dbReference type="InterPro" id="IPR036962">
    <property type="entry name" value="Glyco_hydro_3_N_sf"/>
</dbReference>
<evidence type="ECO:0000256" key="2">
    <source>
        <dbReference type="ARBA" id="ARBA00022801"/>
    </source>
</evidence>
<dbReference type="AlphaFoldDB" id="W0FSQ8"/>
<evidence type="ECO:0000313" key="4">
    <source>
        <dbReference type="EMBL" id="AHF26140.1"/>
    </source>
</evidence>
<evidence type="ECO:0000259" key="3">
    <source>
        <dbReference type="SMART" id="SM01217"/>
    </source>
</evidence>
<dbReference type="InterPro" id="IPR050288">
    <property type="entry name" value="Cellulose_deg_GH3"/>
</dbReference>
<dbReference type="InterPro" id="IPR001764">
    <property type="entry name" value="Glyco_hydro_3_N"/>
</dbReference>